<dbReference type="EMBL" id="CAJOAX010000004">
    <property type="protein sequence ID" value="CAF3474686.1"/>
    <property type="molecule type" value="Genomic_DNA"/>
</dbReference>
<dbReference type="Gene3D" id="1.10.472.130">
    <property type="match status" value="1"/>
</dbReference>
<dbReference type="Pfam" id="PF12774">
    <property type="entry name" value="AAA_6"/>
    <property type="match status" value="1"/>
</dbReference>
<evidence type="ECO:0000256" key="14">
    <source>
        <dbReference type="ARBA" id="ARBA00023212"/>
    </source>
</evidence>
<dbReference type="Gene3D" id="1.20.140.100">
    <property type="entry name" value="Dynein heavy chain, N-terminal domain 2"/>
    <property type="match status" value="1"/>
</dbReference>
<keyword evidence="15" id="KW-0966">Cell projection</keyword>
<gene>
    <name evidence="19" type="ORF">OTI717_LOCUS157</name>
</gene>
<dbReference type="FunFam" id="3.40.50.300:FF:000044">
    <property type="entry name" value="Dynein heavy chain 5, axonemal"/>
    <property type="match status" value="1"/>
</dbReference>
<dbReference type="InterPro" id="IPR024317">
    <property type="entry name" value="Dynein_heavy_chain_D4_dom"/>
</dbReference>
<evidence type="ECO:0000256" key="3">
    <source>
        <dbReference type="ARBA" id="ARBA00008887"/>
    </source>
</evidence>
<dbReference type="GO" id="GO:0045505">
    <property type="term" value="F:dynein intermediate chain binding"/>
    <property type="evidence" value="ECO:0007669"/>
    <property type="project" value="InterPro"/>
</dbReference>
<dbReference type="Gene3D" id="1.20.920.30">
    <property type="match status" value="1"/>
</dbReference>
<dbReference type="PANTHER" id="PTHR22878:SF71">
    <property type="entry name" value="DYNEIN, AXONEMAL, HEAVY CHAIN 3"/>
    <property type="match status" value="1"/>
</dbReference>
<protein>
    <recommendedName>
        <fullName evidence="18">AAA+ ATPase domain-containing protein</fullName>
    </recommendedName>
</protein>
<dbReference type="InterPro" id="IPR043160">
    <property type="entry name" value="Dynein_C_barrel"/>
</dbReference>
<evidence type="ECO:0000256" key="17">
    <source>
        <dbReference type="SAM" id="MobiDB-lite"/>
    </source>
</evidence>
<dbReference type="InterPro" id="IPR041466">
    <property type="entry name" value="Dynein_AAA5_ext"/>
</dbReference>
<dbReference type="InterPro" id="IPR041658">
    <property type="entry name" value="AAA_lid_11"/>
</dbReference>
<dbReference type="Gene3D" id="3.20.180.20">
    <property type="entry name" value="Dynein heavy chain, N-terminal domain 2"/>
    <property type="match status" value="1"/>
</dbReference>
<dbReference type="FunFam" id="1.10.8.710:FF:000004">
    <property type="entry name" value="Dynein axonemal heavy chain 6"/>
    <property type="match status" value="1"/>
</dbReference>
<evidence type="ECO:0000256" key="5">
    <source>
        <dbReference type="ARBA" id="ARBA00022701"/>
    </source>
</evidence>
<feature type="compositionally biased region" description="Polar residues" evidence="17">
    <location>
        <begin position="1"/>
        <end position="18"/>
    </location>
</feature>
<evidence type="ECO:0000256" key="1">
    <source>
        <dbReference type="ARBA" id="ARBA00004230"/>
    </source>
</evidence>
<dbReference type="InterPro" id="IPR004273">
    <property type="entry name" value="Dynein_heavy_D6_P-loop"/>
</dbReference>
<accession>A0A818FF86</accession>
<dbReference type="FunFam" id="1.10.8.720:FF:000001">
    <property type="entry name" value="dynein heavy chain 7, axonemal"/>
    <property type="match status" value="1"/>
</dbReference>
<evidence type="ECO:0000256" key="8">
    <source>
        <dbReference type="ARBA" id="ARBA00022840"/>
    </source>
</evidence>
<dbReference type="FunFam" id="3.10.490.20:FF:000001">
    <property type="entry name" value="dynein heavy chain 7, axonemal"/>
    <property type="match status" value="1"/>
</dbReference>
<feature type="coiled-coil region" evidence="16">
    <location>
        <begin position="729"/>
        <end position="760"/>
    </location>
</feature>
<evidence type="ECO:0000256" key="9">
    <source>
        <dbReference type="ARBA" id="ARBA00022846"/>
    </source>
</evidence>
<dbReference type="InterPro" id="IPR041228">
    <property type="entry name" value="Dynein_C"/>
</dbReference>
<evidence type="ECO:0000256" key="15">
    <source>
        <dbReference type="ARBA" id="ARBA00023273"/>
    </source>
</evidence>
<dbReference type="Pfam" id="PF12775">
    <property type="entry name" value="AAA_7"/>
    <property type="match status" value="1"/>
</dbReference>
<evidence type="ECO:0000313" key="19">
    <source>
        <dbReference type="EMBL" id="CAF3474686.1"/>
    </source>
</evidence>
<dbReference type="InterPro" id="IPR042228">
    <property type="entry name" value="Dynein_linker_3"/>
</dbReference>
<dbReference type="Pfam" id="PF08393">
    <property type="entry name" value="DHC_N2"/>
    <property type="match status" value="1"/>
</dbReference>
<dbReference type="InterPro" id="IPR035699">
    <property type="entry name" value="AAA_6"/>
</dbReference>
<comment type="similarity">
    <text evidence="3">Belongs to the dynein heavy chain family.</text>
</comment>
<dbReference type="Gene3D" id="6.10.140.1060">
    <property type="match status" value="1"/>
</dbReference>
<evidence type="ECO:0000256" key="13">
    <source>
        <dbReference type="ARBA" id="ARBA00023175"/>
    </source>
</evidence>
<dbReference type="Gene3D" id="1.10.8.720">
    <property type="entry name" value="Region D6 of dynein motor"/>
    <property type="match status" value="1"/>
</dbReference>
<feature type="domain" description="AAA+ ATPase" evidence="18">
    <location>
        <begin position="2047"/>
        <end position="2194"/>
    </location>
</feature>
<dbReference type="Proteomes" id="UP000663823">
    <property type="component" value="Unassembled WGS sequence"/>
</dbReference>
<dbReference type="InterPro" id="IPR027417">
    <property type="entry name" value="P-loop_NTPase"/>
</dbReference>
<keyword evidence="9" id="KW-0282">Flagellum</keyword>
<evidence type="ECO:0000256" key="6">
    <source>
        <dbReference type="ARBA" id="ARBA00022737"/>
    </source>
</evidence>
<dbReference type="InterPro" id="IPR003593">
    <property type="entry name" value="AAA+_ATPase"/>
</dbReference>
<dbReference type="GO" id="GO:0031514">
    <property type="term" value="C:motile cilium"/>
    <property type="evidence" value="ECO:0007669"/>
    <property type="project" value="UniProtKB-SubCell"/>
</dbReference>
<comment type="caution">
    <text evidence="19">The sequence shown here is derived from an EMBL/GenBank/DDBJ whole genome shotgun (WGS) entry which is preliminary data.</text>
</comment>
<keyword evidence="13" id="KW-0505">Motor protein</keyword>
<dbReference type="Pfam" id="PF17852">
    <property type="entry name" value="Dynein_AAA_lid"/>
    <property type="match status" value="1"/>
</dbReference>
<dbReference type="InterPro" id="IPR043157">
    <property type="entry name" value="Dynein_AAA1S"/>
</dbReference>
<proteinExistence type="inferred from homology"/>
<comment type="subcellular location">
    <subcellularLocation>
        <location evidence="1">Cell projection</location>
        <location evidence="1">Cilium</location>
        <location evidence="1">Flagellum</location>
    </subcellularLocation>
    <subcellularLocation>
        <location evidence="2">Cytoplasm</location>
        <location evidence="2">Cytoskeleton</location>
        <location evidence="2">Cilium axoneme</location>
    </subcellularLocation>
</comment>
<dbReference type="Gene3D" id="1.20.58.1120">
    <property type="match status" value="1"/>
</dbReference>
<dbReference type="Pfam" id="PF03028">
    <property type="entry name" value="Dynein_heavy"/>
    <property type="match status" value="1"/>
</dbReference>
<dbReference type="Gene3D" id="1.20.920.20">
    <property type="match status" value="1"/>
</dbReference>
<dbReference type="Gene3D" id="1.10.287.2620">
    <property type="match status" value="1"/>
</dbReference>
<dbReference type="FunFam" id="1.10.287.2620:FF:000002">
    <property type="entry name" value="Dynein heavy chain 2, axonemal"/>
    <property type="match status" value="1"/>
</dbReference>
<dbReference type="Pfam" id="PF12777">
    <property type="entry name" value="MT"/>
    <property type="match status" value="1"/>
</dbReference>
<dbReference type="FunFam" id="3.20.180.20:FF:000003">
    <property type="entry name" value="Dynein heavy chain 12, axonemal"/>
    <property type="match status" value="1"/>
</dbReference>
<keyword evidence="7" id="KW-0547">Nucleotide-binding</keyword>
<dbReference type="InterPro" id="IPR042222">
    <property type="entry name" value="Dynein_2_N"/>
</dbReference>
<dbReference type="InterPro" id="IPR035706">
    <property type="entry name" value="AAA_9"/>
</dbReference>
<keyword evidence="14" id="KW-0206">Cytoskeleton</keyword>
<dbReference type="Gene3D" id="1.10.8.710">
    <property type="match status" value="1"/>
</dbReference>
<dbReference type="GO" id="GO:0005874">
    <property type="term" value="C:microtubule"/>
    <property type="evidence" value="ECO:0007669"/>
    <property type="project" value="UniProtKB-KW"/>
</dbReference>
<keyword evidence="12" id="KW-0969">Cilium</keyword>
<dbReference type="FunFam" id="1.10.8.1220:FF:000001">
    <property type="entry name" value="Dynein axonemal heavy chain 5"/>
    <property type="match status" value="1"/>
</dbReference>
<keyword evidence="8" id="KW-0067">ATP-binding</keyword>
<feature type="region of interest" description="Disordered" evidence="17">
    <location>
        <begin position="1"/>
        <end position="43"/>
    </location>
</feature>
<name>A0A818FF86_9BILA</name>
<evidence type="ECO:0000256" key="7">
    <source>
        <dbReference type="ARBA" id="ARBA00022741"/>
    </source>
</evidence>
<dbReference type="Gene3D" id="1.20.1270.280">
    <property type="match status" value="1"/>
</dbReference>
<dbReference type="FunFam" id="1.20.58.1120:FF:000005">
    <property type="entry name" value="Dynein, axonemal, heavy chain 12"/>
    <property type="match status" value="1"/>
</dbReference>
<dbReference type="FunFam" id="3.40.50.300:FF:000362">
    <property type="entry name" value="Dynein, axonemal, heavy chain 6"/>
    <property type="match status" value="1"/>
</dbReference>
<dbReference type="Pfam" id="PF18199">
    <property type="entry name" value="Dynein_C"/>
    <property type="match status" value="1"/>
</dbReference>
<dbReference type="FunFam" id="3.40.50.300:FF:000223">
    <property type="entry name" value="Dynein heavy chain 3, axonemal"/>
    <property type="match status" value="1"/>
</dbReference>
<dbReference type="InterPro" id="IPR042219">
    <property type="entry name" value="AAA_lid_11_sf"/>
</dbReference>
<evidence type="ECO:0000256" key="12">
    <source>
        <dbReference type="ARBA" id="ARBA00023069"/>
    </source>
</evidence>
<dbReference type="Pfam" id="PF17857">
    <property type="entry name" value="AAA_lid_1"/>
    <property type="match status" value="1"/>
</dbReference>
<keyword evidence="4" id="KW-0963">Cytoplasm</keyword>
<dbReference type="InterPro" id="IPR024743">
    <property type="entry name" value="Dynein_HC_stalk"/>
</dbReference>
<dbReference type="GO" id="GO:0005524">
    <property type="term" value="F:ATP binding"/>
    <property type="evidence" value="ECO:0007669"/>
    <property type="project" value="UniProtKB-KW"/>
</dbReference>
<dbReference type="FunFam" id="1.20.140.100:FF:000004">
    <property type="entry name" value="Dynein axonemal heavy chain 6"/>
    <property type="match status" value="1"/>
</dbReference>
<reference evidence="19" key="1">
    <citation type="submission" date="2021-02" db="EMBL/GenBank/DDBJ databases">
        <authorList>
            <person name="Nowell W R."/>
        </authorList>
    </citation>
    <scope>NUCLEOTIDE SEQUENCE</scope>
</reference>
<sequence length="4222" mass="486817">MYNGRSHTTNQNGPTAKTKSVDKSKALVTTPYSSSVARPLAPWPRDQGEVSDLYKVVLHHNTHPPLVQTDSWTVAAPFKEQKHVRTAVESIANNFSPQAQRLDIRKLPQSKQTIPYPGDGYYRGVDEFLKRTREEPGTPRWIQKKQKRAQDLRKEKAEKWVMPPSRPISPTEQLNMLSWLNSEESRYIPEPKKEEVERYWYYITKGVQSRMVAPEPADQYNRFCLHLIPILTQPSLKPIHDELKNEIHTNYDLAVRKAVVDYILLDPYERQRVKIQNVPKTFRLHTIRAPISWHDTMEETKKYLLVTLHTNNPIMTFLQTLWDETYVQQRLVSFQDLIQASLPMIPHDFEKFIEQRVNQMRQTLITQWLNSCSRIVAENRQYWESMVPMDDDGSTDLVEAFFNTVASRMATHIRQLVDSSLEDFAKFFEEYSDGNDFKTTDPESIYHVMDFTRKPVFIQRLYADGPKIAFDPTNQEIRSMLQRCIKHIVNGAANISRIESHLFDSKTKLLIRHVRIEEEIVENITQRVLYVLTKNTPGPQLYLHEYDQYQTLLNNKAESETIEFLRHPHTLDEFEFEIKQKTELANEIMLKRIWAPLNLFNLDCRDLNDHLIKIVQKLRNKLVQHCIDDNSKLNKDIVREYDEIAATVSVPADETEELVKTTDYLTKALETTVYKLAHKIGEAKDRLMFLLEYALMSPEDLKLNAQVFHWPENIMNILELNQGRLAALRERAEERLRDHILKFEKKLEDLQKDVDLFRRKEVLSNEEMRTNVEKLADINKLVEEYKLEGELINRDQTLLAWEVTPFPKLQEIVTAKDPYEKLWNTAWQFYTSYEQWMNGQFLGLNAEAINDEVQNMWRTVHKLQKSLTDQVGPRRVADLIKNRIDKFKVHIPLLQVICNPGLKERHWQQMSQLVGLVLPHDETASLSDLIELGLAKHVDKLDEIGGSASKEYSLEKAMTKMKDEWNEMLFTFVKYRDTSAYILSAVDDIQLMLDDHIIKAQTMLGSPFIKPLEDDMRAWCDRLTLLQDIIDIWLKVQAAWLYLEPIFSSDDIVNQMPEEGRKFSTVDNHWKEIMINAVKDSHVLVATNQPGMLEKLREGFRLLEEIQKGLNNYLEKKRLFFPRFFFLSNEELLEILSETKDPLRVQPHLKKCFEGINRLEFNEQQDITAMISVEKEVVQFKSTINPSKARGMVEKWLIQVEDQMLLSIRMIIKEALNAYENRDRKQWVLEWPGQVIICASQVYWTKEVEESILNNSLPKFLVNSNEQIKDTVSLVRGKLESGPRRTLEALIVIDVHARDVVANLIQTNISKITEFIWISQLRYYWKTEEEKLMVNMITTELEYAYEYLGNTSRLVITPLTDRCYRTLMGALKLNLGGAPEGPAGTGKTETTKDLAKAVAKQCIVFNCSDSLDYKAMSKFFKGLAQSGAWACFDEFNRIELEVLSVVAQQIQSIQRAIAAKQKRFVFEDTELELNPTCSVFITMNPGYAGRSELPDNLKVLFRTVAMMVPDYAMIGEISLYSMGFIDARSLSGKIVATYKLCSEQLSSQHHYDYGMRAVKSVLTASGNLKQKYLDEDESILVLRAIKDVNLPKFLAQDVPLFEGIISDLFPGVVLPTPDYAVFLEAIHNNSKQLKLQPVQFFVDKIIQIYEMMLVRHGFMIVGPFMGGKSAAYKVLAGALADLEAAGMMDEHKVVHKVINPKSITIGQLYGEFDKVSHEWTDGVLATTFREYAASQTLDRKWIVFDGPVDAVWIENMNTVLDDNKKLCLMSGEIIQMNAQMNLIFEPEDLEQASPATVSRCGMIYMDPNQLGWRVFKDSYIQYELPTSITKEARELINDLFEWMVDPCLDFLRFNCKFQLSTSPIHLTFSLMRLYSSLMDEIVNSGTTGQDGKLYPEINANTPRWLIELLRPQEIVIRPATAQLNTLQMLLWLQGLFLFALIWGLAGTITGDSRKKFDTFLRDFLTGTMEEYPKPKSIKFSKANIFPERNTCFDFYFEKKAAGHWRDWPDMIPREDLTIPDGVRVVDLIIQTDETARQTFFLDTFLSHNVPLLLVGPTGTGKSAINNYFLVRLPKEKFVANVVNFSARTSSNQTMDTIMSKLDRRRKGVYGPPMGKKCIIFVDDLNMPAKEKYGSQPPVELLRQWLDQGYWFDRKDTSMITLLDLLFLGAMGPPGGGRNTITGRFSRHCNIVSIDSFSDETMQKIFTSIVDWHFARGFEASFQRVGRLLIQATMQIYKKACEQFLPTPQKSHYLFNLRDFSRVVRGILLVPQTHLKDEKKLYRLWIHEIYRVFYDRLIDDDDRQTFFSTVKEVMNETLKQDVGKLLEHLIPANAPSPKQLRDEHIRALMFGDFIKPDADVKPYDEIVDLKQLQKVMETYLDDYNAISKSPMQLVMFQFAIEHISRVSRILKQDQGHALLVGIGGSGRSSSCKMAAFMADYELFQIEITRTYGKNEWRDDIRKLFRKSGVEGKSTVFLFNDSQIKDESFIEDINMMLNTADIPNLFPADERAEICDKMQTIARQLNRKIESTPMALYNFFIERVRSALHIVLAFSPIGDAFRNRLRMFPSLINCCTIDWFTSWPEDALEMVAKKFLEEVELEDEIRANCVVMCKTFHENIRVLSQLFLEQLSRHNYVTPTSYLELILTFKDLLRIKRNEIQTLKDNYLNGLKQLDYARVAIDAMKKELTELQPKLKETAVVVENLMIRIEQETAEVEARKEIVAADEAVANEAAAKAQSIKDECENELMEALPALKEAEEALNTLKPNELVIVKSMKNPPGGVKLVMEAVCIMLEKAPERKIDPSTQKPVLDYWPTSVRLLADMDFRKNLQSYDKDNIKGQVIKQIRDRFVQNTSFQPNEVAKVSAACEGLCKWVLALEKYDRVIKVVHPKRLKLEEAEEALSEQMTKLQEKQRQVQELEARLKALTDEYETNVQKKNELEDQRNLCEKKLTRAVQLIEGLGGEKDRWTDQARKLSERYIQLTGDILLSAGVVAYLGPFTMNYRIDCIRQWIELCKSKHVPCSDVFSLNTTLGDPVKIRAWQIAGLPVDSFSVDNGIIATNARRWPLCIDPQSQANKWIKNMERDNRLAVVKLQDSTYTRTLENAIQFGTPVLLENINEELDPILDNVLLKATFKQQGVEYIKFGENVIEYSRDFRFYITTKLRNPHYLPEASVKVTLINFMITSEGLQDQLLSIVAAKEKPELEEQKNTLIIQSAENKRKQKEIEDTILEVLSSSAGNLLENETAIQILSSSKKISEEIEAKQKIAEETQKEIELTRQGYLPVAKHSTILFFCISDLANIDPMYQYSLVWFINLYTMSIENSEKSSDLQERIQKLNAHFTESIYRNVCRSLLERHKLLFSFILCVQLGKGRGDVDDNIWRFLLTGGVGLDNPYPNPASDWLNDKSWAEIVRASELPNFRNLMAHVKENTNKWKILYDSPTPHEQPYPDNYENLRSLERLVILRLFRPDKMIPAVQQYIIKQMGQQFVEPPTFDLPGSYADSSPTTPLIFVLSPGADPMMALLKFGETMGVFDERIKTVSLGQGQGPYAQSLITEGVQKGTWVVLQNCHLAASWMPKLERICEELLVPGKVHNDFRLWLTSYPSDLFPVTILQNGIKMTNESPKGLRANLLRSYLNDPINDQTFFNDCNKPERWRKLLFGLCFFHGLVQERRQFGPLGWNIPYFFDESDLRISLRQLQMFLNDYDDLPLEAISYLFGECNYGGRVTDDKDRRLLLSLLSVCINADVVNTDKYQIKMTYQTFIFLTFLLILFSLTMANQCPCEIVVNENPTVPNIDSSSSTNQLIDDDSQDDYLEQLANNIPSTNKYDDISHLSHPFIRQTKSLLTNHKLFKRPSWATVGKRSILIKKRPSWAQIESGTYYVPPDGSHQNYVDYIRTLPLNPLPEVYGFHSNADITKDQQETQTLFDSILLTLPKQTSGGEGRTPSAVMDELAADILSKLPADFDTEVIGKKYPVLYNESMNTVLRQEIIRYNRLTSEVRKTLADLRKAIKGLVLMSSELEEVFNAMFVGKVPNAWAAKSYPSLKPLGSYLNDLMARLKFLQTWIQNGPPNVFWISGFFFTQSFLTGVLQNYARKYTIPIDKLAFEFDILQEDNDMAHRPDDGAYIKGLFLEGARWNKTTRVLDESLPKVLFDVLPIIWLRPGNMENFAVVNTYSCPVYKTSARRGVLSTTGHSTNFVLLIELPSDRTKRHWINRGVAALCQLDD</sequence>
<dbReference type="Pfam" id="PF12781">
    <property type="entry name" value="AAA_9"/>
    <property type="match status" value="1"/>
</dbReference>
<dbReference type="FunFam" id="3.40.50.300:FF:002141">
    <property type="entry name" value="Dynein heavy chain"/>
    <property type="match status" value="1"/>
</dbReference>
<evidence type="ECO:0000256" key="11">
    <source>
        <dbReference type="ARBA" id="ARBA00023054"/>
    </source>
</evidence>
<keyword evidence="11 16" id="KW-0175">Coiled coil</keyword>
<evidence type="ECO:0000256" key="10">
    <source>
        <dbReference type="ARBA" id="ARBA00023017"/>
    </source>
</evidence>
<evidence type="ECO:0000256" key="16">
    <source>
        <dbReference type="SAM" id="Coils"/>
    </source>
</evidence>
<dbReference type="GO" id="GO:0003341">
    <property type="term" value="P:cilium movement"/>
    <property type="evidence" value="ECO:0007669"/>
    <property type="project" value="UniProtKB-ARBA"/>
</dbReference>
<keyword evidence="5" id="KW-0493">Microtubule</keyword>
<dbReference type="Pfam" id="PF18198">
    <property type="entry name" value="AAA_lid_11"/>
    <property type="match status" value="1"/>
</dbReference>
<dbReference type="Gene3D" id="3.40.50.300">
    <property type="entry name" value="P-loop containing nucleotide triphosphate hydrolases"/>
    <property type="match status" value="5"/>
</dbReference>
<dbReference type="SUPFAM" id="SSF52540">
    <property type="entry name" value="P-loop containing nucleoside triphosphate hydrolases"/>
    <property type="match status" value="4"/>
</dbReference>
<dbReference type="FunFam" id="1.20.920.20:FF:000006">
    <property type="entry name" value="Dynein, axonemal, heavy chain 6"/>
    <property type="match status" value="1"/>
</dbReference>
<dbReference type="InterPro" id="IPR026983">
    <property type="entry name" value="DHC"/>
</dbReference>
<dbReference type="GO" id="GO:0051959">
    <property type="term" value="F:dynein light intermediate chain binding"/>
    <property type="evidence" value="ECO:0007669"/>
    <property type="project" value="InterPro"/>
</dbReference>
<dbReference type="Gene3D" id="3.10.490.20">
    <property type="match status" value="1"/>
</dbReference>
<evidence type="ECO:0000256" key="2">
    <source>
        <dbReference type="ARBA" id="ARBA00004430"/>
    </source>
</evidence>
<dbReference type="FunFam" id="1.20.920.30:FF:000002">
    <property type="entry name" value="Dynein axonemal heavy chain 3"/>
    <property type="match status" value="1"/>
</dbReference>
<dbReference type="FunFam" id="3.40.50.300:FF:001328">
    <property type="entry name" value="Dynein heavy chain 6, axonemal"/>
    <property type="match status" value="1"/>
</dbReference>
<feature type="coiled-coil region" evidence="16">
    <location>
        <begin position="2890"/>
        <end position="2955"/>
    </location>
</feature>
<dbReference type="InterPro" id="IPR041589">
    <property type="entry name" value="DNAH3_AAA_lid_1"/>
</dbReference>
<keyword evidence="6" id="KW-0677">Repeat</keyword>
<organism evidence="19 20">
    <name type="scientific">Rotaria sordida</name>
    <dbReference type="NCBI Taxonomy" id="392033"/>
    <lineage>
        <taxon>Eukaryota</taxon>
        <taxon>Metazoa</taxon>
        <taxon>Spiralia</taxon>
        <taxon>Gnathifera</taxon>
        <taxon>Rotifera</taxon>
        <taxon>Eurotatoria</taxon>
        <taxon>Bdelloidea</taxon>
        <taxon>Philodinida</taxon>
        <taxon>Philodinidae</taxon>
        <taxon>Rotaria</taxon>
    </lineage>
</organism>
<keyword evidence="10" id="KW-0243">Dynein</keyword>
<dbReference type="SMART" id="SM00382">
    <property type="entry name" value="AAA"/>
    <property type="match status" value="2"/>
</dbReference>
<dbReference type="GO" id="GO:0008569">
    <property type="term" value="F:minus-end-directed microtubule motor activity"/>
    <property type="evidence" value="ECO:0007669"/>
    <property type="project" value="InterPro"/>
</dbReference>
<dbReference type="Gene3D" id="1.10.8.1220">
    <property type="match status" value="1"/>
</dbReference>
<evidence type="ECO:0000259" key="18">
    <source>
        <dbReference type="SMART" id="SM00382"/>
    </source>
</evidence>
<evidence type="ECO:0000313" key="20">
    <source>
        <dbReference type="Proteomes" id="UP000663823"/>
    </source>
</evidence>
<dbReference type="Pfam" id="PF12780">
    <property type="entry name" value="AAA_8"/>
    <property type="match status" value="1"/>
</dbReference>
<dbReference type="FunFam" id="1.20.1270.280:FF:000001">
    <property type="entry name" value="dynein heavy chain 7, axonemal"/>
    <property type="match status" value="1"/>
</dbReference>
<dbReference type="PANTHER" id="PTHR22878">
    <property type="entry name" value="DYNEIN HEAVY CHAIN 6, AXONEMAL-LIKE-RELATED"/>
    <property type="match status" value="1"/>
</dbReference>
<evidence type="ECO:0000256" key="4">
    <source>
        <dbReference type="ARBA" id="ARBA00022490"/>
    </source>
</evidence>
<dbReference type="GO" id="GO:0005858">
    <property type="term" value="C:axonemal dynein complex"/>
    <property type="evidence" value="ECO:0007669"/>
    <property type="project" value="UniProtKB-ARBA"/>
</dbReference>
<feature type="domain" description="AAA+ ATPase" evidence="18">
    <location>
        <begin position="1373"/>
        <end position="1512"/>
    </location>
</feature>
<dbReference type="InterPro" id="IPR013602">
    <property type="entry name" value="Dynein_heavy_linker"/>
</dbReference>